<dbReference type="PANTHER" id="PTHR11848:SF241">
    <property type="entry name" value="ANTI-DORSALIZING MORPHOTIC PROTEIN"/>
    <property type="match status" value="1"/>
</dbReference>
<dbReference type="InterPro" id="IPR017948">
    <property type="entry name" value="TGFb_CS"/>
</dbReference>
<evidence type="ECO:0000313" key="11">
    <source>
        <dbReference type="EMBL" id="KAF1526540.1"/>
    </source>
</evidence>
<evidence type="ECO:0000259" key="10">
    <source>
        <dbReference type="PROSITE" id="PS51362"/>
    </source>
</evidence>
<name>A0A8J4JRB5_EUDMI</name>
<evidence type="ECO:0000256" key="4">
    <source>
        <dbReference type="ARBA" id="ARBA00022729"/>
    </source>
</evidence>
<evidence type="ECO:0000256" key="8">
    <source>
        <dbReference type="RuleBase" id="RU000354"/>
    </source>
</evidence>
<keyword evidence="3" id="KW-0964">Secreted</keyword>
<dbReference type="InterPro" id="IPR001111">
    <property type="entry name" value="TGF-b_propeptide"/>
</dbReference>
<dbReference type="GO" id="GO:0008083">
    <property type="term" value="F:growth factor activity"/>
    <property type="evidence" value="ECO:0007669"/>
    <property type="project" value="UniProtKB-KW"/>
</dbReference>
<comment type="similarity">
    <text evidence="2 8">Belongs to the TGF-beta family.</text>
</comment>
<evidence type="ECO:0000256" key="9">
    <source>
        <dbReference type="SAM" id="SignalP"/>
    </source>
</evidence>
<dbReference type="FunFam" id="2.10.90.10:FF:000001">
    <property type="entry name" value="Bone morphogenetic protein 4"/>
    <property type="match status" value="1"/>
</dbReference>
<dbReference type="Gene3D" id="2.10.90.10">
    <property type="entry name" value="Cystine-knot cytokines"/>
    <property type="match status" value="1"/>
</dbReference>
<dbReference type="InterPro" id="IPR001839">
    <property type="entry name" value="TGF-b_C"/>
</dbReference>
<gene>
    <name evidence="11" type="primary">bmp2-b</name>
    <name evidence="11" type="ORF">FQV19_0006041</name>
</gene>
<dbReference type="CDD" id="cd13765">
    <property type="entry name" value="TGF_beta_ADMP"/>
    <property type="match status" value="1"/>
</dbReference>
<dbReference type="OrthoDB" id="5987191at2759"/>
<dbReference type="InterPro" id="IPR029034">
    <property type="entry name" value="Cystine-knot_cytokine"/>
</dbReference>
<dbReference type="PROSITE" id="PS51362">
    <property type="entry name" value="TGF_BETA_2"/>
    <property type="match status" value="1"/>
</dbReference>
<dbReference type="Proteomes" id="UP000782854">
    <property type="component" value="Unassembled WGS sequence"/>
</dbReference>
<dbReference type="AlphaFoldDB" id="A0A8J4JRB5"/>
<evidence type="ECO:0000256" key="2">
    <source>
        <dbReference type="ARBA" id="ARBA00006656"/>
    </source>
</evidence>
<feature type="non-terminal residue" evidence="11">
    <location>
        <position position="1"/>
    </location>
</feature>
<protein>
    <submittedName>
        <fullName evidence="11">Bone morphogenetic protein 2-B</fullName>
    </submittedName>
</protein>
<evidence type="ECO:0000256" key="5">
    <source>
        <dbReference type="ARBA" id="ARBA00023030"/>
    </source>
</evidence>
<reference evidence="11" key="1">
    <citation type="journal article" date="2019" name="Gigascience">
        <title>High-coverage genomes to elucidate the evolution of penguins.</title>
        <authorList>
            <person name="Pan H."/>
            <person name="Cole T.L."/>
            <person name="Bi X."/>
            <person name="Fang M."/>
            <person name="Zhou C."/>
            <person name="Yang Z."/>
            <person name="Ksepka D.T."/>
            <person name="Hart T."/>
            <person name="Bouzat J.L."/>
            <person name="Argilla L.S."/>
            <person name="Bertelsen M.F."/>
            <person name="Boersma P.D."/>
            <person name="Bost C.A."/>
            <person name="Cherel Y."/>
            <person name="Dann P."/>
            <person name="Fiddaman S.R."/>
            <person name="Howard P."/>
            <person name="Labuschagne K."/>
            <person name="Mattern T."/>
            <person name="Miller G."/>
            <person name="Parker P."/>
            <person name="Phillips R.A."/>
            <person name="Quillfeldt P."/>
            <person name="Ryan P.G."/>
            <person name="Taylor H."/>
            <person name="Thompson D.R."/>
            <person name="Young M.J."/>
            <person name="Ellegaard M.R."/>
            <person name="Gilbert M.T.P."/>
            <person name="Sinding M.S."/>
            <person name="Pacheco G."/>
            <person name="Shepherd L.D."/>
            <person name="Tennyson A.J.D."/>
            <person name="Grosser S."/>
            <person name="Kay E."/>
            <person name="Nupen L.J."/>
            <person name="Ellenberg U."/>
            <person name="Houston D.M."/>
            <person name="Reeve A.H."/>
            <person name="Johnson K."/>
            <person name="Masello J.F."/>
            <person name="Stracke T."/>
            <person name="McKinlay B."/>
            <person name="Borboroglu P.G."/>
            <person name="Zhang D.X."/>
            <person name="Zhang G."/>
        </authorList>
    </citation>
    <scope>NUCLEOTIDE SEQUENCE</scope>
    <source>
        <strain evidence="11">Gonzo</strain>
    </source>
</reference>
<sequence>MLGTVLLLLALAKPACPSPAGAASRRAEALKRLLEVFGMEDPPPPPAHFKQPPQYMVDLFNTVANADGVTKNPDILEGNTVRSFLDKTHGEKMRFLFVLSSVAKNEKILTAELHLFRLWPRATDGPKRHHFCQVSVYQVLQKSEPDAPGGKKLLAARLVSLQGSGWEVFAITQAVRDWTEDESSNQGLLVTVQGLGGSPLDPPPLQFATSRDHHESKKPMLVLFTDDGRRGASLPMAGFPGGSHMPWHGSLVSVPKVTGPRSTRSLDRLQPCQRHPLSVDFEEIGWSGWIISPRGYNAYHCKGSCPFPLGENMRPTNHATVQSIINALKLSEGVSSPCCVPDKLYSINLLYFDDDENVVLKQYDDMVAGSCGCH</sequence>
<dbReference type="Gene3D" id="2.60.120.970">
    <property type="match status" value="1"/>
</dbReference>
<evidence type="ECO:0000313" key="12">
    <source>
        <dbReference type="Proteomes" id="UP000782854"/>
    </source>
</evidence>
<keyword evidence="12" id="KW-1185">Reference proteome</keyword>
<dbReference type="FunFam" id="2.60.120.970:FF:000023">
    <property type="entry name" value="Anti-dorsalizing morphogenetic protein 1"/>
    <property type="match status" value="1"/>
</dbReference>
<proteinExistence type="inferred from homology"/>
<keyword evidence="7" id="KW-0325">Glycoprotein</keyword>
<feature type="domain" description="TGF-beta family profile" evidence="10">
    <location>
        <begin position="261"/>
        <end position="374"/>
    </location>
</feature>
<feature type="signal peptide" evidence="9">
    <location>
        <begin position="1"/>
        <end position="17"/>
    </location>
</feature>
<keyword evidence="6" id="KW-1015">Disulfide bond</keyword>
<feature type="chain" id="PRO_5035323464" evidence="9">
    <location>
        <begin position="18"/>
        <end position="374"/>
    </location>
</feature>
<dbReference type="Pfam" id="PF00019">
    <property type="entry name" value="TGF_beta"/>
    <property type="match status" value="1"/>
</dbReference>
<dbReference type="SMART" id="SM00204">
    <property type="entry name" value="TGFB"/>
    <property type="match status" value="1"/>
</dbReference>
<organism evidence="11 12">
    <name type="scientific">Eudyptula minor</name>
    <name type="common">Little blue penguin</name>
    <name type="synonym">Aptenodytes minor</name>
    <dbReference type="NCBI Taxonomy" id="37083"/>
    <lineage>
        <taxon>Eukaryota</taxon>
        <taxon>Metazoa</taxon>
        <taxon>Chordata</taxon>
        <taxon>Craniata</taxon>
        <taxon>Vertebrata</taxon>
        <taxon>Euteleostomi</taxon>
        <taxon>Archelosauria</taxon>
        <taxon>Archosauria</taxon>
        <taxon>Dinosauria</taxon>
        <taxon>Saurischia</taxon>
        <taxon>Theropoda</taxon>
        <taxon>Coelurosauria</taxon>
        <taxon>Aves</taxon>
        <taxon>Neognathae</taxon>
        <taxon>Neoaves</taxon>
        <taxon>Aequornithes</taxon>
        <taxon>Sphenisciformes</taxon>
        <taxon>Spheniscidae</taxon>
        <taxon>Eudyptula</taxon>
    </lineage>
</organism>
<dbReference type="GO" id="GO:0005615">
    <property type="term" value="C:extracellular space"/>
    <property type="evidence" value="ECO:0007669"/>
    <property type="project" value="TreeGrafter"/>
</dbReference>
<dbReference type="GO" id="GO:0005125">
    <property type="term" value="F:cytokine activity"/>
    <property type="evidence" value="ECO:0007669"/>
    <property type="project" value="TreeGrafter"/>
</dbReference>
<dbReference type="PROSITE" id="PS00250">
    <property type="entry name" value="TGF_BETA_1"/>
    <property type="match status" value="1"/>
</dbReference>
<dbReference type="PANTHER" id="PTHR11848">
    <property type="entry name" value="TGF-BETA FAMILY"/>
    <property type="match status" value="1"/>
</dbReference>
<evidence type="ECO:0000256" key="6">
    <source>
        <dbReference type="ARBA" id="ARBA00023157"/>
    </source>
</evidence>
<accession>A0A8J4JRB5</accession>
<comment type="subcellular location">
    <subcellularLocation>
        <location evidence="1">Secreted</location>
    </subcellularLocation>
</comment>
<comment type="caution">
    <text evidence="11">The sequence shown here is derived from an EMBL/GenBank/DDBJ whole genome shotgun (WGS) entry which is preliminary data.</text>
</comment>
<feature type="non-terminal residue" evidence="11">
    <location>
        <position position="374"/>
    </location>
</feature>
<dbReference type="SUPFAM" id="SSF57501">
    <property type="entry name" value="Cystine-knot cytokines"/>
    <property type="match status" value="1"/>
</dbReference>
<dbReference type="Pfam" id="PF00688">
    <property type="entry name" value="TGFb_propeptide"/>
    <property type="match status" value="1"/>
</dbReference>
<keyword evidence="4 9" id="KW-0732">Signal</keyword>
<evidence type="ECO:0000256" key="3">
    <source>
        <dbReference type="ARBA" id="ARBA00022525"/>
    </source>
</evidence>
<evidence type="ECO:0000256" key="7">
    <source>
        <dbReference type="ARBA" id="ARBA00023180"/>
    </source>
</evidence>
<dbReference type="InterPro" id="IPR015615">
    <property type="entry name" value="TGF-beta-rel"/>
</dbReference>
<dbReference type="EMBL" id="VULC01013794">
    <property type="protein sequence ID" value="KAF1526540.1"/>
    <property type="molecule type" value="Genomic_DNA"/>
</dbReference>
<evidence type="ECO:0000256" key="1">
    <source>
        <dbReference type="ARBA" id="ARBA00004613"/>
    </source>
</evidence>
<keyword evidence="5 8" id="KW-0339">Growth factor</keyword>